<dbReference type="Proteomes" id="UP000293360">
    <property type="component" value="Unassembled WGS sequence"/>
</dbReference>
<dbReference type="OrthoDB" id="4757483at2759"/>
<organism evidence="1 2">
    <name type="scientific">Monosporascus ibericus</name>
    <dbReference type="NCBI Taxonomy" id="155417"/>
    <lineage>
        <taxon>Eukaryota</taxon>
        <taxon>Fungi</taxon>
        <taxon>Dikarya</taxon>
        <taxon>Ascomycota</taxon>
        <taxon>Pezizomycotina</taxon>
        <taxon>Sordariomycetes</taxon>
        <taxon>Xylariomycetidae</taxon>
        <taxon>Xylariales</taxon>
        <taxon>Xylariales incertae sedis</taxon>
        <taxon>Monosporascus</taxon>
    </lineage>
</organism>
<keyword evidence="2" id="KW-1185">Reference proteome</keyword>
<evidence type="ECO:0000313" key="1">
    <source>
        <dbReference type="EMBL" id="RYO75339.1"/>
    </source>
</evidence>
<comment type="caution">
    <text evidence="1">The sequence shown here is derived from an EMBL/GenBank/DDBJ whole genome shotgun (WGS) entry which is preliminary data.</text>
</comment>
<sequence>MRIFEIAYEHLGADLDALIAEKPGFFEIWVQYAASAVGDSGLDCLQYLLNRSAGRWMPTRRTAAEAVEAHNLPALNLLLGRGALLGTPDDEHEVEPPPLFRARSAEMVRFLVDKGADPHEIWDGRNALHWHCDEKHTSPAIIEVLAELGLGVDGLDEEPTVLPAKPRTWKSGMPGSVYNQDFWRKRFRTTPLGRAAPNANVAAVRTLLRLGADPCKPSPARQAAANATGGPRTRYHFKSPLNMFEENRFGGPDGGCPWKFHLFPEDEERDDMAIDEEENVSPVHSGLHLCRGRSRNWDYGVCNCSYGWYGEDISGDGRDGIPDTVSKRKDVYLEQVNRVGRRLVKCAKLLLEAGEPEVDYDIWQDLNEVLQDTMLPIAFCYGATGGVMWDYARGDTWPQMVESLRDFDLAPWGELFELLVEASPATGLGRDYKNLPGTGQDRLMHYLDCFDLKGVGDCLIRHFGLSPEPPAVARGYTNASIRAARRRYEWEARFRITVLNEAPWKKEDGA</sequence>
<reference evidence="1 2" key="1">
    <citation type="submission" date="2018-06" db="EMBL/GenBank/DDBJ databases">
        <title>Complete Genomes of Monosporascus.</title>
        <authorList>
            <person name="Robinson A.J."/>
            <person name="Natvig D.O."/>
        </authorList>
    </citation>
    <scope>NUCLEOTIDE SEQUENCE [LARGE SCALE GENOMIC DNA]</scope>
    <source>
        <strain evidence="1 2">CBS 110550</strain>
    </source>
</reference>
<evidence type="ECO:0000313" key="2">
    <source>
        <dbReference type="Proteomes" id="UP000293360"/>
    </source>
</evidence>
<dbReference type="InterPro" id="IPR036770">
    <property type="entry name" value="Ankyrin_rpt-contain_sf"/>
</dbReference>
<dbReference type="SUPFAM" id="SSF48403">
    <property type="entry name" value="Ankyrin repeat"/>
    <property type="match status" value="1"/>
</dbReference>
<dbReference type="Gene3D" id="1.25.40.20">
    <property type="entry name" value="Ankyrin repeat-containing domain"/>
    <property type="match status" value="1"/>
</dbReference>
<dbReference type="EMBL" id="QJNU01001565">
    <property type="protein sequence ID" value="RYO75339.1"/>
    <property type="molecule type" value="Genomic_DNA"/>
</dbReference>
<dbReference type="AlphaFoldDB" id="A0A4Q4SVB3"/>
<protein>
    <submittedName>
        <fullName evidence="1">Uncharacterized protein</fullName>
    </submittedName>
</protein>
<gene>
    <name evidence="1" type="ORF">DL764_010509</name>
</gene>
<accession>A0A4Q4SVB3</accession>
<proteinExistence type="predicted"/>
<name>A0A4Q4SVB3_9PEZI</name>